<dbReference type="InterPro" id="IPR029058">
    <property type="entry name" value="AB_hydrolase_fold"/>
</dbReference>
<dbReference type="RefSeq" id="WP_148988562.1">
    <property type="nucleotide sequence ID" value="NZ_VTEV01000005.1"/>
</dbReference>
<gene>
    <name evidence="2" type="ORF">FZC76_12720</name>
</gene>
<comment type="caution">
    <text evidence="2">The sequence shown here is derived from an EMBL/GenBank/DDBJ whole genome shotgun (WGS) entry which is preliminary data.</text>
</comment>
<accession>A0A5D4SVI4</accession>
<reference evidence="2 3" key="1">
    <citation type="submission" date="2019-08" db="EMBL/GenBank/DDBJ databases">
        <title>Bacillus genomes from the desert of Cuatro Cienegas, Coahuila.</title>
        <authorList>
            <person name="Olmedo-Alvarez G."/>
        </authorList>
    </citation>
    <scope>NUCLEOTIDE SEQUENCE [LARGE SCALE GENOMIC DNA]</scope>
    <source>
        <strain evidence="2 3">CH28_1T</strain>
    </source>
</reference>
<dbReference type="GO" id="GO:0016787">
    <property type="term" value="F:hydrolase activity"/>
    <property type="evidence" value="ECO:0007669"/>
    <property type="project" value="UniProtKB-KW"/>
</dbReference>
<evidence type="ECO:0000259" key="1">
    <source>
        <dbReference type="Pfam" id="PF00561"/>
    </source>
</evidence>
<dbReference type="PANTHER" id="PTHR43798:SF33">
    <property type="entry name" value="HYDROLASE, PUTATIVE (AFU_ORTHOLOGUE AFUA_2G14860)-RELATED"/>
    <property type="match status" value="1"/>
</dbReference>
<dbReference type="STRING" id="79883.GCA_001636495_04029"/>
<dbReference type="AlphaFoldDB" id="A0A5D4SVI4"/>
<proteinExistence type="predicted"/>
<evidence type="ECO:0000313" key="3">
    <source>
        <dbReference type="Proteomes" id="UP000322524"/>
    </source>
</evidence>
<dbReference type="GO" id="GO:0016020">
    <property type="term" value="C:membrane"/>
    <property type="evidence" value="ECO:0007669"/>
    <property type="project" value="TreeGrafter"/>
</dbReference>
<feature type="domain" description="AB hydrolase-1" evidence="1">
    <location>
        <begin position="13"/>
        <end position="134"/>
    </location>
</feature>
<dbReference type="InterPro" id="IPR000073">
    <property type="entry name" value="AB_hydrolase_1"/>
</dbReference>
<dbReference type="OrthoDB" id="9805423at2"/>
<dbReference type="Pfam" id="PF00561">
    <property type="entry name" value="Abhydrolase_1"/>
    <property type="match status" value="1"/>
</dbReference>
<organism evidence="2 3">
    <name type="scientific">Sutcliffiella horikoshii</name>
    <dbReference type="NCBI Taxonomy" id="79883"/>
    <lineage>
        <taxon>Bacteria</taxon>
        <taxon>Bacillati</taxon>
        <taxon>Bacillota</taxon>
        <taxon>Bacilli</taxon>
        <taxon>Bacillales</taxon>
        <taxon>Bacillaceae</taxon>
        <taxon>Sutcliffiella</taxon>
    </lineage>
</organism>
<sequence length="242" mass="27284">MLLHTDVFGDGEPIVFLHTGLQTGMTDFEEQRDYFKSGFKVIFPDLRGHGKSSSRDLSNYYEDSASDIKDTLDHLGVESAHVVGCSIGALVGLFLAKRFPKKVKTLTLSGMMTEKPSNWSEIHKNMVEQQSRLLEKEQIGAYFDQLHGEGWRDFIHLAKQEDSYPFEETCDLGELEMPTLFIVGEENENETNGAVFFSGLNKQIHVSVIPFAGHLVYSEQPEVYNRILNGFLEKYSGGGVDY</sequence>
<dbReference type="InterPro" id="IPR050266">
    <property type="entry name" value="AB_hydrolase_sf"/>
</dbReference>
<protein>
    <submittedName>
        <fullName evidence="2">Alpha/beta hydrolase</fullName>
    </submittedName>
</protein>
<dbReference type="PRINTS" id="PR00111">
    <property type="entry name" value="ABHYDROLASE"/>
</dbReference>
<dbReference type="PANTHER" id="PTHR43798">
    <property type="entry name" value="MONOACYLGLYCEROL LIPASE"/>
    <property type="match status" value="1"/>
</dbReference>
<dbReference type="Proteomes" id="UP000322524">
    <property type="component" value="Unassembled WGS sequence"/>
</dbReference>
<evidence type="ECO:0000313" key="2">
    <source>
        <dbReference type="EMBL" id="TYS67447.1"/>
    </source>
</evidence>
<dbReference type="SUPFAM" id="SSF53474">
    <property type="entry name" value="alpha/beta-Hydrolases"/>
    <property type="match status" value="1"/>
</dbReference>
<name>A0A5D4SVI4_9BACI</name>
<keyword evidence="2" id="KW-0378">Hydrolase</keyword>
<dbReference type="Gene3D" id="3.40.50.1820">
    <property type="entry name" value="alpha/beta hydrolase"/>
    <property type="match status" value="1"/>
</dbReference>
<dbReference type="EMBL" id="VTEV01000005">
    <property type="protein sequence ID" value="TYS67447.1"/>
    <property type="molecule type" value="Genomic_DNA"/>
</dbReference>